<evidence type="ECO:0000313" key="10">
    <source>
        <dbReference type="Proteomes" id="UP000789941"/>
    </source>
</evidence>
<dbReference type="CDD" id="cd01556">
    <property type="entry name" value="EPSP_synthase"/>
    <property type="match status" value="1"/>
</dbReference>
<comment type="caution">
    <text evidence="9">The sequence shown here is derived from an EMBL/GenBank/DDBJ whole genome shotgun (WGS) entry which is preliminary data.</text>
</comment>
<dbReference type="Proteomes" id="UP000789941">
    <property type="component" value="Unassembled WGS sequence"/>
</dbReference>
<dbReference type="AlphaFoldDB" id="A0A5E4LV57"/>
<accession>A0A5E4LV57</accession>
<name>A0A5E4LV57_9ARCH</name>
<protein>
    <recommendedName>
        <fullName evidence="7">3-phosphoshikimate 1-carboxyvinyltransferase</fullName>
        <ecNumber evidence="7">2.5.1.19</ecNumber>
    </recommendedName>
    <alternativeName>
        <fullName evidence="7">5-enolpyruvylshikimate-3-phosphate synthase</fullName>
        <shortName evidence="7">EPSP synthase</shortName>
        <shortName evidence="7">EPSPS</shortName>
    </alternativeName>
</protein>
<feature type="binding site" evidence="7">
    <location>
        <position position="329"/>
    </location>
    <ligand>
        <name>phosphoenolpyruvate</name>
        <dbReference type="ChEBI" id="CHEBI:58702"/>
    </ligand>
</feature>
<comment type="caution">
    <text evidence="7">Lacks conserved residue(s) required for the propagation of feature annotation.</text>
</comment>
<dbReference type="NCBIfam" id="TIGR01356">
    <property type="entry name" value="aroA"/>
    <property type="match status" value="1"/>
</dbReference>
<feature type="binding site" evidence="7">
    <location>
        <position position="23"/>
    </location>
    <ligand>
        <name>3-phosphoshikimate</name>
        <dbReference type="ChEBI" id="CHEBI:145989"/>
    </ligand>
</feature>
<feature type="binding site" evidence="7">
    <location>
        <position position="18"/>
    </location>
    <ligand>
        <name>3-phosphoshikimate</name>
        <dbReference type="ChEBI" id="CHEBI:145989"/>
    </ligand>
</feature>
<feature type="binding site" evidence="7">
    <location>
        <position position="298"/>
    </location>
    <ligand>
        <name>3-phosphoshikimate</name>
        <dbReference type="ChEBI" id="CHEBI:145989"/>
    </ligand>
</feature>
<feature type="binding site" evidence="7">
    <location>
        <position position="158"/>
    </location>
    <ligand>
        <name>3-phosphoshikimate</name>
        <dbReference type="ChEBI" id="CHEBI:145989"/>
    </ligand>
</feature>
<evidence type="ECO:0000313" key="9">
    <source>
        <dbReference type="EMBL" id="VVC03922.1"/>
    </source>
</evidence>
<evidence type="ECO:0000256" key="7">
    <source>
        <dbReference type="HAMAP-Rule" id="MF_00210"/>
    </source>
</evidence>
<feature type="binding site" evidence="7">
    <location>
        <position position="396"/>
    </location>
    <ligand>
        <name>phosphoenolpyruvate</name>
        <dbReference type="ChEBI" id="CHEBI:58702"/>
    </ligand>
</feature>
<dbReference type="InterPro" id="IPR036968">
    <property type="entry name" value="Enolpyruvate_Tfrase_sf"/>
</dbReference>
<dbReference type="GO" id="GO:0009073">
    <property type="term" value="P:aromatic amino acid family biosynthetic process"/>
    <property type="evidence" value="ECO:0007669"/>
    <property type="project" value="UniProtKB-KW"/>
</dbReference>
<gene>
    <name evidence="7 9" type="primary">aroA</name>
    <name evidence="9" type="ORF">LFW2832_00613</name>
</gene>
<evidence type="ECO:0000256" key="5">
    <source>
        <dbReference type="ARBA" id="ARBA00023141"/>
    </source>
</evidence>
<feature type="domain" description="Enolpyruvate transferase" evidence="8">
    <location>
        <begin position="5"/>
        <end position="405"/>
    </location>
</feature>
<evidence type="ECO:0000256" key="4">
    <source>
        <dbReference type="ARBA" id="ARBA00022679"/>
    </source>
</evidence>
<dbReference type="PIRSF" id="PIRSF000505">
    <property type="entry name" value="EPSPS"/>
    <property type="match status" value="1"/>
</dbReference>
<dbReference type="GO" id="GO:0009423">
    <property type="term" value="P:chorismate biosynthetic process"/>
    <property type="evidence" value="ECO:0007669"/>
    <property type="project" value="UniProtKB-UniRule"/>
</dbReference>
<dbReference type="EC" id="2.5.1.19" evidence="7"/>
<dbReference type="GO" id="GO:0008652">
    <property type="term" value="P:amino acid biosynthetic process"/>
    <property type="evidence" value="ECO:0007669"/>
    <property type="project" value="UniProtKB-KW"/>
</dbReference>
<feature type="binding site" evidence="7">
    <location>
        <position position="114"/>
    </location>
    <ligand>
        <name>phosphoenolpyruvate</name>
        <dbReference type="ChEBI" id="CHEBI:58702"/>
    </ligand>
</feature>
<keyword evidence="4 7" id="KW-0808">Transferase</keyword>
<comment type="subunit">
    <text evidence="7">Monomer.</text>
</comment>
<comment type="catalytic activity">
    <reaction evidence="6">
        <text>3-phosphoshikimate + phosphoenolpyruvate = 5-O-(1-carboxyvinyl)-3-phosphoshikimate + phosphate</text>
        <dbReference type="Rhea" id="RHEA:21256"/>
        <dbReference type="ChEBI" id="CHEBI:43474"/>
        <dbReference type="ChEBI" id="CHEBI:57701"/>
        <dbReference type="ChEBI" id="CHEBI:58702"/>
        <dbReference type="ChEBI" id="CHEBI:145989"/>
        <dbReference type="EC" id="2.5.1.19"/>
    </reaction>
    <physiologicalReaction direction="left-to-right" evidence="6">
        <dbReference type="Rhea" id="RHEA:21257"/>
    </physiologicalReaction>
</comment>
<dbReference type="Gene3D" id="3.65.10.10">
    <property type="entry name" value="Enolpyruvate transferase domain"/>
    <property type="match status" value="2"/>
</dbReference>
<feature type="binding site" evidence="7">
    <location>
        <position position="18"/>
    </location>
    <ligand>
        <name>phosphoenolpyruvate</name>
        <dbReference type="ChEBI" id="CHEBI:58702"/>
    </ligand>
</feature>
<reference evidence="9 10" key="1">
    <citation type="submission" date="2019-08" db="EMBL/GenBank/DDBJ databases">
        <authorList>
            <person name="Vazquez-Campos X."/>
        </authorList>
    </citation>
    <scope>NUCLEOTIDE SEQUENCE [LARGE SCALE GENOMIC DNA]</scope>
    <source>
        <strain evidence="9">LFW-283_2</strain>
    </source>
</reference>
<comment type="pathway">
    <text evidence="1">Metabolic intermediate biosynthesis; chorismate biosynthesis; chorismate from D-erythrose 4-phosphate and phosphoenolpyruvate: step 6/7.</text>
</comment>
<dbReference type="PANTHER" id="PTHR21090:SF5">
    <property type="entry name" value="PENTAFUNCTIONAL AROM POLYPEPTIDE"/>
    <property type="match status" value="1"/>
</dbReference>
<dbReference type="PANTHER" id="PTHR21090">
    <property type="entry name" value="AROM/DEHYDROQUINATE SYNTHASE"/>
    <property type="match status" value="1"/>
</dbReference>
<evidence type="ECO:0000256" key="3">
    <source>
        <dbReference type="ARBA" id="ARBA00022605"/>
    </source>
</evidence>
<comment type="similarity">
    <text evidence="2 7">Belongs to the EPSP synthase family.</text>
</comment>
<evidence type="ECO:0000256" key="2">
    <source>
        <dbReference type="ARBA" id="ARBA00009948"/>
    </source>
</evidence>
<dbReference type="GO" id="GO:0003866">
    <property type="term" value="F:3-phosphoshikimate 1-carboxyvinyltransferase activity"/>
    <property type="evidence" value="ECO:0007669"/>
    <property type="project" value="UniProtKB-UniRule"/>
</dbReference>
<dbReference type="InterPro" id="IPR006264">
    <property type="entry name" value="EPSP_synthase"/>
</dbReference>
<sequence length="424" mass="45691">MKIMPGNIKGEITAPPSKSMMQRAVAIAALANGTTEITNPSFCDDSLASIEIARALGAEVDVHQDMVKISSGVNEVKSVLNCNESGLCMRMFSPIAALFDKQLTITGTGSLLSRPVGMIEEPLKRLGVDVKTNNGVPPVKVTGPMHGGQITVDGGVSSQFLSGLLIALPLCKEDSEVDILDLKSKDYVSMTESMILLFGANIWIDDEMKKASVSGNQQYIGKKYRVEGDWSGAAFMLVAGAIAGEVNINQLESSIQPDQMIKSALVDAGAELEFNNNEVFVSRGELRAFEFDATNSPDLFPPLVALACNCKGKTIIHGVSRLAHKESNRAQVLVNEFTRMGAEIRIDGDRMEIMGKPLKGGTVDSNGDHRIAMACAIAALRSELGVEIRHPECVSKSYPKFFQDLKRISNEEGLRDLGLSGEQK</sequence>
<feature type="binding site" evidence="7">
    <location>
        <position position="159"/>
    </location>
    <ligand>
        <name>3-phosphoshikimate</name>
        <dbReference type="ChEBI" id="CHEBI:145989"/>
    </ligand>
</feature>
<keyword evidence="7" id="KW-0963">Cytoplasm</keyword>
<comment type="function">
    <text evidence="7">Catalyzes the transfer of the enolpyruvyl moiety of phosphoenolpyruvate (PEP) to the 5-hydroxyl of shikimate-3-phosphate (S3P) to produce enolpyruvyl shikimate-3-phosphate and inorganic phosphate.</text>
</comment>
<dbReference type="SUPFAM" id="SSF55205">
    <property type="entry name" value="EPT/RTPC-like"/>
    <property type="match status" value="1"/>
</dbReference>
<feature type="binding site" evidence="7">
    <location>
        <position position="159"/>
    </location>
    <ligand>
        <name>phosphoenolpyruvate</name>
        <dbReference type="ChEBI" id="CHEBI:58702"/>
    </ligand>
</feature>
<dbReference type="UniPathway" id="UPA00053">
    <property type="reaction ID" value="UER00089"/>
</dbReference>
<dbReference type="Pfam" id="PF00275">
    <property type="entry name" value="EPSP_synthase"/>
    <property type="match status" value="1"/>
</dbReference>
<evidence type="ECO:0000259" key="8">
    <source>
        <dbReference type="Pfam" id="PF00275"/>
    </source>
</evidence>
<feature type="binding site" evidence="7">
    <location>
        <position position="325"/>
    </location>
    <ligand>
        <name>3-phosphoshikimate</name>
        <dbReference type="ChEBI" id="CHEBI:145989"/>
    </ligand>
</feature>
<feature type="active site" description="Proton acceptor" evidence="7">
    <location>
        <position position="298"/>
    </location>
</feature>
<keyword evidence="3 7" id="KW-0028">Amino-acid biosynthesis</keyword>
<dbReference type="InterPro" id="IPR001986">
    <property type="entry name" value="Enolpyruvate_Tfrase_dom"/>
</dbReference>
<feature type="binding site" evidence="7">
    <location>
        <position position="19"/>
    </location>
    <ligand>
        <name>3-phosphoshikimate</name>
        <dbReference type="ChEBI" id="CHEBI:145989"/>
    </ligand>
</feature>
<feature type="binding site" evidence="7">
    <location>
        <position position="86"/>
    </location>
    <ligand>
        <name>phosphoenolpyruvate</name>
        <dbReference type="ChEBI" id="CHEBI:58702"/>
    </ligand>
</feature>
<proteinExistence type="inferred from homology"/>
<dbReference type="GO" id="GO:0005737">
    <property type="term" value="C:cytoplasm"/>
    <property type="evidence" value="ECO:0007669"/>
    <property type="project" value="UniProtKB-SubCell"/>
</dbReference>
<feature type="binding site" evidence="7">
    <location>
        <position position="184"/>
    </location>
    <ligand>
        <name>3-phosphoshikimate</name>
        <dbReference type="ChEBI" id="CHEBI:145989"/>
    </ligand>
</feature>
<evidence type="ECO:0000256" key="1">
    <source>
        <dbReference type="ARBA" id="ARBA00004811"/>
    </source>
</evidence>
<evidence type="ECO:0000256" key="6">
    <source>
        <dbReference type="ARBA" id="ARBA00044633"/>
    </source>
</evidence>
<keyword evidence="5 7" id="KW-0057">Aromatic amino acid biosynthesis</keyword>
<feature type="binding site" evidence="7">
    <location>
        <position position="157"/>
    </location>
    <ligand>
        <name>3-phosphoshikimate</name>
        <dbReference type="ChEBI" id="CHEBI:145989"/>
    </ligand>
</feature>
<dbReference type="HAMAP" id="MF_00210">
    <property type="entry name" value="EPSP_synth"/>
    <property type="match status" value="1"/>
</dbReference>
<dbReference type="EMBL" id="CABMJJ010000009">
    <property type="protein sequence ID" value="VVC03922.1"/>
    <property type="molecule type" value="Genomic_DNA"/>
</dbReference>
<comment type="subcellular location">
    <subcellularLocation>
        <location evidence="7">Cytoplasm</location>
    </subcellularLocation>
</comment>
<organism evidence="9 10">
    <name type="scientific">Candidatus Bilamarchaeum dharawalense</name>
    <dbReference type="NCBI Taxonomy" id="2885759"/>
    <lineage>
        <taxon>Archaea</taxon>
        <taxon>Candidatus Micrarchaeota</taxon>
        <taxon>Candidatus Micrarchaeia</taxon>
        <taxon>Candidatus Anstonellales</taxon>
        <taxon>Candidatus Bilamarchaeaceae</taxon>
        <taxon>Candidatus Bilamarchaeum</taxon>
    </lineage>
</organism>
<dbReference type="InterPro" id="IPR013792">
    <property type="entry name" value="RNA3'P_cycl/enolpyr_Trfase_a/b"/>
</dbReference>
<feature type="binding site" evidence="7">
    <location>
        <position position="370"/>
    </location>
    <ligand>
        <name>phosphoenolpyruvate</name>
        <dbReference type="ChEBI" id="CHEBI:58702"/>
    </ligand>
</feature>